<dbReference type="PANTHER" id="PTHR11525">
    <property type="entry name" value="FARNESYL-PYROPHOSPHATE SYNTHETASE"/>
    <property type="match status" value="1"/>
</dbReference>
<dbReference type="SUPFAM" id="SSF48576">
    <property type="entry name" value="Terpenoid synthases"/>
    <property type="match status" value="1"/>
</dbReference>
<keyword evidence="2 6" id="KW-0808">Transferase</keyword>
<comment type="cofactor">
    <cofactor evidence="1">
        <name>Mg(2+)</name>
        <dbReference type="ChEBI" id="CHEBI:18420"/>
    </cofactor>
</comment>
<name>A0ABM1VXG7_APLCA</name>
<dbReference type="SFLD" id="SFLDS00005">
    <property type="entry name" value="Isoprenoid_Synthase_Type_I"/>
    <property type="match status" value="1"/>
</dbReference>
<evidence type="ECO:0000256" key="6">
    <source>
        <dbReference type="RuleBase" id="RU004466"/>
    </source>
</evidence>
<dbReference type="PANTHER" id="PTHR11525:SF0">
    <property type="entry name" value="FARNESYL PYROPHOSPHATE SYNTHASE"/>
    <property type="match status" value="1"/>
</dbReference>
<keyword evidence="3" id="KW-0479">Metal-binding</keyword>
<dbReference type="InterPro" id="IPR039702">
    <property type="entry name" value="FPS1-like"/>
</dbReference>
<reference evidence="8" key="1">
    <citation type="submission" date="2025-08" db="UniProtKB">
        <authorList>
            <consortium name="RefSeq"/>
        </authorList>
    </citation>
    <scope>IDENTIFICATION</scope>
</reference>
<evidence type="ECO:0000256" key="4">
    <source>
        <dbReference type="ARBA" id="ARBA00022842"/>
    </source>
</evidence>
<keyword evidence="4" id="KW-0460">Magnesium</keyword>
<dbReference type="Pfam" id="PF00348">
    <property type="entry name" value="polyprenyl_synt"/>
    <property type="match status" value="1"/>
</dbReference>
<dbReference type="CDD" id="cd00685">
    <property type="entry name" value="Trans_IPPS_HT"/>
    <property type="match status" value="1"/>
</dbReference>
<dbReference type="PROSITE" id="PS00444">
    <property type="entry name" value="POLYPRENYL_SYNTHASE_2"/>
    <property type="match status" value="1"/>
</dbReference>
<comment type="similarity">
    <text evidence="6">Belongs to the FPP/GGPP synthase family.</text>
</comment>
<evidence type="ECO:0000256" key="1">
    <source>
        <dbReference type="ARBA" id="ARBA00001946"/>
    </source>
</evidence>
<dbReference type="InterPro" id="IPR000092">
    <property type="entry name" value="Polyprenyl_synt"/>
</dbReference>
<dbReference type="PROSITE" id="PS00723">
    <property type="entry name" value="POLYPRENYL_SYNTHASE_1"/>
    <property type="match status" value="1"/>
</dbReference>
<evidence type="ECO:0000256" key="2">
    <source>
        <dbReference type="ARBA" id="ARBA00022679"/>
    </source>
</evidence>
<evidence type="ECO:0000256" key="3">
    <source>
        <dbReference type="ARBA" id="ARBA00022723"/>
    </source>
</evidence>
<accession>A0ABM1VXG7</accession>
<keyword evidence="7" id="KW-1185">Reference proteome</keyword>
<evidence type="ECO:0000313" key="7">
    <source>
        <dbReference type="Proteomes" id="UP000694888"/>
    </source>
</evidence>
<dbReference type="RefSeq" id="XP_035827110.1">
    <property type="nucleotide sequence ID" value="XM_035971217.1"/>
</dbReference>
<organism evidence="7 8">
    <name type="scientific">Aplysia californica</name>
    <name type="common">California sea hare</name>
    <dbReference type="NCBI Taxonomy" id="6500"/>
    <lineage>
        <taxon>Eukaryota</taxon>
        <taxon>Metazoa</taxon>
        <taxon>Spiralia</taxon>
        <taxon>Lophotrochozoa</taxon>
        <taxon>Mollusca</taxon>
        <taxon>Gastropoda</taxon>
        <taxon>Heterobranchia</taxon>
        <taxon>Euthyneura</taxon>
        <taxon>Tectipleura</taxon>
        <taxon>Aplysiida</taxon>
        <taxon>Aplysioidea</taxon>
        <taxon>Aplysiidae</taxon>
        <taxon>Aplysia</taxon>
    </lineage>
</organism>
<dbReference type="InterPro" id="IPR033749">
    <property type="entry name" value="Polyprenyl_synt_CS"/>
</dbReference>
<protein>
    <recommendedName>
        <fullName evidence="5">Farnesyl pyrophosphate synthase</fullName>
    </recommendedName>
</protein>
<proteinExistence type="inferred from homology"/>
<dbReference type="SFLD" id="SFLDG01017">
    <property type="entry name" value="Polyprenyl_Transferase_Like"/>
    <property type="match status" value="1"/>
</dbReference>
<evidence type="ECO:0000256" key="5">
    <source>
        <dbReference type="ARBA" id="ARBA00034546"/>
    </source>
</evidence>
<sequence>MSCIASLPLQSLLVPHPKKFKMAQNGSDAKRPKLADELAMFDEVFPMLMNDLEKHGVRDPETSGAVAWFKRAALYNVPHGKKNRGISVVQTYRHLVEDPTEENLKIARVLGWGVEFLQAYFLVADDIMDQSITRRGQPCWYKQEDVSLTAINDSFFLESTIYQMLKKYIREQPYYVNVLELFLEVNYQTVTGQCLDMTTALPEGNVDFTQFTMERYSAIVKWKTAFYSFYLPVALAMHMAGISDDDSHSRAKNILLQMGHFFQVQDDYLDCYGKPEVIGKIGTDIEDNKCGWLIVKALEIASKEQIEILKANYARKDELCVQKVKAVYKELDLEGVYRKYEDDSYRDLIKLINETSGNLPKDIFIDFAKKIFKREK</sequence>
<evidence type="ECO:0000313" key="8">
    <source>
        <dbReference type="RefSeq" id="XP_035827110.1"/>
    </source>
</evidence>
<dbReference type="Gene3D" id="1.10.600.10">
    <property type="entry name" value="Farnesyl Diphosphate Synthase"/>
    <property type="match status" value="1"/>
</dbReference>
<dbReference type="GeneID" id="101851517"/>
<gene>
    <name evidence="8" type="primary">LOC101851517</name>
</gene>
<dbReference type="InterPro" id="IPR008949">
    <property type="entry name" value="Isoprenoid_synthase_dom_sf"/>
</dbReference>
<dbReference type="Proteomes" id="UP000694888">
    <property type="component" value="Unplaced"/>
</dbReference>